<dbReference type="EMBL" id="PQFF01000162">
    <property type="protein sequence ID" value="RHZ77834.1"/>
    <property type="molecule type" value="Genomic_DNA"/>
</dbReference>
<proteinExistence type="predicted"/>
<dbReference type="Proteomes" id="UP000266861">
    <property type="component" value="Unassembled WGS sequence"/>
</dbReference>
<evidence type="ECO:0000313" key="1">
    <source>
        <dbReference type="EMBL" id="RHZ77834.1"/>
    </source>
</evidence>
<comment type="caution">
    <text evidence="1">The sequence shown here is derived from an EMBL/GenBank/DDBJ whole genome shotgun (WGS) entry which is preliminary data.</text>
</comment>
<keyword evidence="2" id="KW-1185">Reference proteome</keyword>
<organism evidence="1 2">
    <name type="scientific">Diversispora epigaea</name>
    <dbReference type="NCBI Taxonomy" id="1348612"/>
    <lineage>
        <taxon>Eukaryota</taxon>
        <taxon>Fungi</taxon>
        <taxon>Fungi incertae sedis</taxon>
        <taxon>Mucoromycota</taxon>
        <taxon>Glomeromycotina</taxon>
        <taxon>Glomeromycetes</taxon>
        <taxon>Diversisporales</taxon>
        <taxon>Diversisporaceae</taxon>
        <taxon>Diversispora</taxon>
    </lineage>
</organism>
<name>A0A397IXL1_9GLOM</name>
<protein>
    <submittedName>
        <fullName evidence="1">Uncharacterized protein</fullName>
    </submittedName>
</protein>
<dbReference type="AlphaFoldDB" id="A0A397IXL1"/>
<gene>
    <name evidence="1" type="ORF">Glove_172g40</name>
</gene>
<evidence type="ECO:0000313" key="2">
    <source>
        <dbReference type="Proteomes" id="UP000266861"/>
    </source>
</evidence>
<accession>A0A397IXL1</accession>
<sequence>MIIAKGSHKVAGIDITIDMLLFFQNIKQLESSFHTNKKRTADQAFNDDVSTVSFLLGGLAFHHVYIERDRVTAAMNQKTKCTRKNREIDIHFSYSEPRRENAGIPELKNENAEIKAENIDLKAEFLE</sequence>
<reference evidence="1 2" key="1">
    <citation type="submission" date="2018-08" db="EMBL/GenBank/DDBJ databases">
        <title>Genome and evolution of the arbuscular mycorrhizal fungus Diversispora epigaea (formerly Glomus versiforme) and its bacterial endosymbionts.</title>
        <authorList>
            <person name="Sun X."/>
            <person name="Fei Z."/>
            <person name="Harrison M."/>
        </authorList>
    </citation>
    <scope>NUCLEOTIDE SEQUENCE [LARGE SCALE GENOMIC DNA]</scope>
    <source>
        <strain evidence="1 2">IT104</strain>
    </source>
</reference>